<evidence type="ECO:0000313" key="2">
    <source>
        <dbReference type="Proteomes" id="UP000014003"/>
    </source>
</evidence>
<dbReference type="EMBL" id="AHDZ01000070">
    <property type="protein sequence ID" value="EOO11320.1"/>
    <property type="molecule type" value="Genomic_DNA"/>
</dbReference>
<gene>
    <name evidence="1" type="ORF">IGA_05583</name>
</gene>
<reference evidence="1 2" key="1">
    <citation type="submission" date="2012-12" db="EMBL/GenBank/DDBJ databases">
        <title>The Genome Sequence of Bacillus cereus HuA3-9.</title>
        <authorList>
            <consortium name="The Broad Institute Genome Sequencing Platform"/>
            <consortium name="The Broad Institute Genome Sequencing Center for Infectious Disease"/>
            <person name="Feldgarden M."/>
            <person name="Van der Auwera G.A."/>
            <person name="Mahillon J."/>
            <person name="Duprez V."/>
            <person name="Timmery S."/>
            <person name="Mattelet C."/>
            <person name="Dierick K."/>
            <person name="Sun M."/>
            <person name="Yu Z."/>
            <person name="Zhu L."/>
            <person name="Hu X."/>
            <person name="Shank E.B."/>
            <person name="Swiecicka I."/>
            <person name="Hansen B.M."/>
            <person name="Andrup L."/>
            <person name="Walker B."/>
            <person name="Young S.K."/>
            <person name="Zeng Q."/>
            <person name="Gargeya S."/>
            <person name="Fitzgerald M."/>
            <person name="Haas B."/>
            <person name="Abouelleil A."/>
            <person name="Alvarado L."/>
            <person name="Arachchi H.M."/>
            <person name="Berlin A.M."/>
            <person name="Chapman S.B."/>
            <person name="Dewar J."/>
            <person name="Goldberg J."/>
            <person name="Griggs A."/>
            <person name="Gujja S."/>
            <person name="Hansen M."/>
            <person name="Howarth C."/>
            <person name="Imamovic A."/>
            <person name="Larimer J."/>
            <person name="McCowan C."/>
            <person name="Murphy C."/>
            <person name="Neiman D."/>
            <person name="Pearson M."/>
            <person name="Priest M."/>
            <person name="Roberts A."/>
            <person name="Saif S."/>
            <person name="Shea T."/>
            <person name="Sisk P."/>
            <person name="Sykes S."/>
            <person name="Wortman J."/>
            <person name="Nusbaum C."/>
            <person name="Birren B."/>
        </authorList>
    </citation>
    <scope>NUCLEOTIDE SEQUENCE [LARGE SCALE GENOMIC DNA]</scope>
    <source>
        <strain evidence="1 2">HuA3-9</strain>
    </source>
</reference>
<dbReference type="Proteomes" id="UP000014003">
    <property type="component" value="Unassembled WGS sequence"/>
</dbReference>
<dbReference type="PATRIC" id="fig|1053205.3.peg.5644"/>
<comment type="caution">
    <text evidence="1">The sequence shown here is derived from an EMBL/GenBank/DDBJ whole genome shotgun (WGS) entry which is preliminary data.</text>
</comment>
<dbReference type="RefSeq" id="WP_016094816.1">
    <property type="nucleotide sequence ID" value="NZ_KB976126.1"/>
</dbReference>
<sequence>MNKRQKKKQAKKQEMKAYKKFVGNLGDNQGIITGNDSDSLHHYYPMDTIVNVDSKDKTGNYECVSVDDGLRQFVNPKDITLKSQMG</sequence>
<name>R8CIF9_BACCE</name>
<protein>
    <submittedName>
        <fullName evidence="1">Uncharacterized protein</fullName>
    </submittedName>
</protein>
<dbReference type="HOGENOM" id="CLU_2491175_0_0_9"/>
<organism evidence="1 2">
    <name type="scientific">Bacillus cereus HuA3-9</name>
    <dbReference type="NCBI Taxonomy" id="1053205"/>
    <lineage>
        <taxon>Bacteria</taxon>
        <taxon>Bacillati</taxon>
        <taxon>Bacillota</taxon>
        <taxon>Bacilli</taxon>
        <taxon>Bacillales</taxon>
        <taxon>Bacillaceae</taxon>
        <taxon>Bacillus</taxon>
        <taxon>Bacillus cereus group</taxon>
    </lineage>
</organism>
<dbReference type="AlphaFoldDB" id="R8CIF9"/>
<proteinExistence type="predicted"/>
<evidence type="ECO:0000313" key="1">
    <source>
        <dbReference type="EMBL" id="EOO11320.1"/>
    </source>
</evidence>
<accession>R8CIF9</accession>